<gene>
    <name evidence="2" type="ORF">METZ01_LOCUS64432</name>
</gene>
<dbReference type="GO" id="GO:0005886">
    <property type="term" value="C:plasma membrane"/>
    <property type="evidence" value="ECO:0007669"/>
    <property type="project" value="TreeGrafter"/>
</dbReference>
<proteinExistence type="predicted"/>
<accession>A0A381T7L9</accession>
<dbReference type="EMBL" id="UINC01004073">
    <property type="protein sequence ID" value="SVA11578.1"/>
    <property type="molecule type" value="Genomic_DNA"/>
</dbReference>
<feature type="domain" description="3-deoxy-D-manno-octulosonic-acid transferase N-terminal" evidence="1">
    <location>
        <begin position="2"/>
        <end position="77"/>
    </location>
</feature>
<name>A0A381T7L9_9ZZZZ</name>
<reference evidence="2" key="1">
    <citation type="submission" date="2018-05" db="EMBL/GenBank/DDBJ databases">
        <authorList>
            <person name="Lanie J.A."/>
            <person name="Ng W.-L."/>
            <person name="Kazmierczak K.M."/>
            <person name="Andrzejewski T.M."/>
            <person name="Davidsen T.M."/>
            <person name="Wayne K.J."/>
            <person name="Tettelin H."/>
            <person name="Glass J.I."/>
            <person name="Rusch D."/>
            <person name="Podicherti R."/>
            <person name="Tsui H.-C.T."/>
            <person name="Winkler M.E."/>
        </authorList>
    </citation>
    <scope>NUCLEOTIDE SEQUENCE</scope>
</reference>
<dbReference type="GO" id="GO:0009245">
    <property type="term" value="P:lipid A biosynthetic process"/>
    <property type="evidence" value="ECO:0007669"/>
    <property type="project" value="TreeGrafter"/>
</dbReference>
<dbReference type="SUPFAM" id="SSF53756">
    <property type="entry name" value="UDP-Glycosyltransferase/glycogen phosphorylase"/>
    <property type="match status" value="1"/>
</dbReference>
<dbReference type="Gene3D" id="3.40.50.2000">
    <property type="entry name" value="Glycogen Phosphorylase B"/>
    <property type="match status" value="1"/>
</dbReference>
<evidence type="ECO:0000259" key="1">
    <source>
        <dbReference type="Pfam" id="PF04413"/>
    </source>
</evidence>
<dbReference type="InterPro" id="IPR039901">
    <property type="entry name" value="Kdotransferase"/>
</dbReference>
<evidence type="ECO:0000313" key="2">
    <source>
        <dbReference type="EMBL" id="SVA11578.1"/>
    </source>
</evidence>
<dbReference type="GO" id="GO:0016740">
    <property type="term" value="F:transferase activity"/>
    <property type="evidence" value="ECO:0007669"/>
    <property type="project" value="InterPro"/>
</dbReference>
<organism evidence="2">
    <name type="scientific">marine metagenome</name>
    <dbReference type="NCBI Taxonomy" id="408172"/>
    <lineage>
        <taxon>unclassified sequences</taxon>
        <taxon>metagenomes</taxon>
        <taxon>ecological metagenomes</taxon>
    </lineage>
</organism>
<sequence length="284" mass="31925">MIWISKSIGIHSALFAAQFSEGTSKLSPVIRNFYRNVYGSLSAIYTISEQDNKRLQRILYPIKHPIVRVLGNPRYDQVKQKADKFTTEQTESVLLRPKRLLAGSIHIEDEHVILDSIVNLMQDINDLSLIWVPHEPSDRIVSEAESFFQSKNFTTARLGLKNPDQIETKVIIVDSIGKLSQLYWDGQVAYIGGGFSSGVHNVMEPAIARLPVFFGPHYKNFIEAKELIADGGGFSIENGTDLYQGIKNLLEDRVAFIKASYAATEVIHRNLGSATRIVRNLIHD</sequence>
<dbReference type="PANTHER" id="PTHR42755">
    <property type="entry name" value="3-DEOXY-MANNO-OCTULOSONATE CYTIDYLYLTRANSFERASE"/>
    <property type="match status" value="1"/>
</dbReference>
<dbReference type="PANTHER" id="PTHR42755:SF1">
    <property type="entry name" value="3-DEOXY-D-MANNO-OCTULOSONIC ACID TRANSFERASE, MITOCHONDRIAL-RELATED"/>
    <property type="match status" value="1"/>
</dbReference>
<dbReference type="Pfam" id="PF04413">
    <property type="entry name" value="Glycos_transf_N"/>
    <property type="match status" value="1"/>
</dbReference>
<dbReference type="AlphaFoldDB" id="A0A381T7L9"/>
<protein>
    <recommendedName>
        <fullName evidence="1">3-deoxy-D-manno-octulosonic-acid transferase N-terminal domain-containing protein</fullName>
    </recommendedName>
</protein>
<dbReference type="InterPro" id="IPR007507">
    <property type="entry name" value="Glycos_transf_N"/>
</dbReference>